<organism evidence="2 3">
    <name type="scientific">Variovorax boronicumulans</name>
    <dbReference type="NCBI Taxonomy" id="436515"/>
    <lineage>
        <taxon>Bacteria</taxon>
        <taxon>Pseudomonadati</taxon>
        <taxon>Pseudomonadota</taxon>
        <taxon>Betaproteobacteria</taxon>
        <taxon>Burkholderiales</taxon>
        <taxon>Comamonadaceae</taxon>
        <taxon>Variovorax</taxon>
    </lineage>
</organism>
<evidence type="ECO:0000256" key="1">
    <source>
        <dbReference type="SAM" id="MobiDB-lite"/>
    </source>
</evidence>
<name>A0AAW8CK27_9BURK</name>
<dbReference type="Proteomes" id="UP001242045">
    <property type="component" value="Unassembled WGS sequence"/>
</dbReference>
<feature type="compositionally biased region" description="Basic and acidic residues" evidence="1">
    <location>
        <begin position="42"/>
        <end position="56"/>
    </location>
</feature>
<proteinExistence type="predicted"/>
<protein>
    <submittedName>
        <fullName evidence="2">Uncharacterized protein</fullName>
    </submittedName>
</protein>
<dbReference type="AlphaFoldDB" id="A0AAW8CK27"/>
<accession>A0AAW8CK27</accession>
<evidence type="ECO:0000313" key="2">
    <source>
        <dbReference type="EMBL" id="MDP9891688.1"/>
    </source>
</evidence>
<dbReference type="EMBL" id="JAUSRD010000002">
    <property type="protein sequence ID" value="MDP9891688.1"/>
    <property type="molecule type" value="Genomic_DNA"/>
</dbReference>
<reference evidence="2" key="1">
    <citation type="submission" date="2023-07" db="EMBL/GenBank/DDBJ databases">
        <title>Sorghum-associated microbial communities from plants grown in Nebraska, USA.</title>
        <authorList>
            <person name="Schachtman D."/>
        </authorList>
    </citation>
    <scope>NUCLEOTIDE SEQUENCE</scope>
    <source>
        <strain evidence="2">DS3754</strain>
    </source>
</reference>
<comment type="caution">
    <text evidence="2">The sequence shown here is derived from an EMBL/GenBank/DDBJ whole genome shotgun (WGS) entry which is preliminary data.</text>
</comment>
<evidence type="ECO:0000313" key="3">
    <source>
        <dbReference type="Proteomes" id="UP001242045"/>
    </source>
</evidence>
<gene>
    <name evidence="2" type="ORF">J2W31_000791</name>
</gene>
<dbReference type="RefSeq" id="WP_307600091.1">
    <property type="nucleotide sequence ID" value="NZ_JAUSRD010000002.1"/>
</dbReference>
<feature type="region of interest" description="Disordered" evidence="1">
    <location>
        <begin position="1"/>
        <end position="82"/>
    </location>
</feature>
<sequence>MNTPRNPARPAPDPASGGQRVQAPDAVNGEEPAIGGSAGTQDLERGMKKAADRDAAAPEADSQDTQKRRAARGTPRENDAGA</sequence>